<reference evidence="4" key="2">
    <citation type="submission" date="2016-11" db="EMBL/GenBank/DDBJ databases">
        <authorList>
            <person name="Varghese N."/>
            <person name="Submissions S."/>
        </authorList>
    </citation>
    <scope>NUCLEOTIDE SEQUENCE [LARGE SCALE GENOMIC DNA]</scope>
    <source>
        <strain evidence="4">DX253</strain>
    </source>
</reference>
<evidence type="ECO:0000313" key="1">
    <source>
        <dbReference type="EMBL" id="EFW91406.1"/>
    </source>
</evidence>
<dbReference type="PATRIC" id="fig|797209.4.peg.2939"/>
<evidence type="ECO:0000313" key="4">
    <source>
        <dbReference type="Proteomes" id="UP000184203"/>
    </source>
</evidence>
<evidence type="ECO:0008006" key="5">
    <source>
        <dbReference type="Google" id="ProtNLM"/>
    </source>
</evidence>
<dbReference type="OrthoDB" id="229248at2157"/>
<dbReference type="Proteomes" id="UP000003751">
    <property type="component" value="Unassembled WGS sequence"/>
</dbReference>
<name>E7QVZ3_HALPU</name>
<organism evidence="1 3">
    <name type="scientific">Haladaptatus paucihalophilus DX253</name>
    <dbReference type="NCBI Taxonomy" id="797209"/>
    <lineage>
        <taxon>Archaea</taxon>
        <taxon>Methanobacteriati</taxon>
        <taxon>Methanobacteriota</taxon>
        <taxon>Stenosarchaea group</taxon>
        <taxon>Halobacteria</taxon>
        <taxon>Halobacteriales</taxon>
        <taxon>Haladaptataceae</taxon>
        <taxon>Haladaptatus</taxon>
    </lineage>
</organism>
<accession>E7QVZ3</accession>
<dbReference type="RefSeq" id="WP_007981094.1">
    <property type="nucleotide sequence ID" value="NZ_AEMG01000015.1"/>
</dbReference>
<reference evidence="1 3" key="1">
    <citation type="journal article" date="2014" name="ISME J.">
        <title>Trehalose/2-sulfotrehalose biosynthesis and glycine-betaine uptake are widely spread mechanisms for osmoadaptation in the Halobacteriales.</title>
        <authorList>
            <person name="Youssef N.H."/>
            <person name="Savage-Ashlock K.N."/>
            <person name="McCully A.L."/>
            <person name="Luedtke B."/>
            <person name="Shaw E.I."/>
            <person name="Hoff W.D."/>
            <person name="Elshahed M.S."/>
        </authorList>
    </citation>
    <scope>NUCLEOTIDE SEQUENCE [LARGE SCALE GENOMIC DNA]</scope>
    <source>
        <strain evidence="1 3">DX253</strain>
    </source>
</reference>
<dbReference type="AlphaFoldDB" id="E7QVZ3"/>
<reference evidence="2" key="3">
    <citation type="submission" date="2016-11" db="EMBL/GenBank/DDBJ databases">
        <authorList>
            <person name="Jaros S."/>
            <person name="Januszkiewicz K."/>
            <person name="Wedrychowicz H."/>
        </authorList>
    </citation>
    <scope>NUCLEOTIDE SEQUENCE [LARGE SCALE GENOMIC DNA]</scope>
    <source>
        <strain evidence="2">DX253</strain>
    </source>
</reference>
<evidence type="ECO:0000313" key="3">
    <source>
        <dbReference type="Proteomes" id="UP000003751"/>
    </source>
</evidence>
<gene>
    <name evidence="2" type="ORF">SAMN05444342_2697</name>
    <name evidence="1" type="ORF">ZOD2009_14906</name>
</gene>
<dbReference type="EMBL" id="AEMG01000015">
    <property type="protein sequence ID" value="EFW91406.1"/>
    <property type="molecule type" value="Genomic_DNA"/>
</dbReference>
<proteinExistence type="predicted"/>
<dbReference type="STRING" id="797209.GCA_000376445_03491"/>
<dbReference type="eggNOG" id="arCOG08931">
    <property type="taxonomic scope" value="Archaea"/>
</dbReference>
<sequence length="79" mass="8631">MATLGEEDEGKFLMDGDGEQLGIVTEVKDNTAYVDPDPSLGEAWVESFGWGSINEDDLSVPGNVIDTVTDKELRIEKEL</sequence>
<dbReference type="Proteomes" id="UP000184203">
    <property type="component" value="Unassembled WGS sequence"/>
</dbReference>
<dbReference type="EMBL" id="FRAN01000004">
    <property type="protein sequence ID" value="SHL00081.1"/>
    <property type="molecule type" value="Genomic_DNA"/>
</dbReference>
<evidence type="ECO:0000313" key="2">
    <source>
        <dbReference type="EMBL" id="SHL00081.1"/>
    </source>
</evidence>
<keyword evidence="4" id="KW-1185">Reference proteome</keyword>
<protein>
    <recommendedName>
        <fullName evidence="5">PRC-barrel domain-containing protein</fullName>
    </recommendedName>
</protein>